<organism evidence="2 3">
    <name type="scientific">Microbotryum silenes-dioicae</name>
    <dbReference type="NCBI Taxonomy" id="796604"/>
    <lineage>
        <taxon>Eukaryota</taxon>
        <taxon>Fungi</taxon>
        <taxon>Dikarya</taxon>
        <taxon>Basidiomycota</taxon>
        <taxon>Pucciniomycotina</taxon>
        <taxon>Microbotryomycetes</taxon>
        <taxon>Microbotryales</taxon>
        <taxon>Microbotryaceae</taxon>
        <taxon>Microbotryum</taxon>
    </lineage>
</organism>
<keyword evidence="3" id="KW-1185">Reference proteome</keyword>
<evidence type="ECO:0000313" key="2">
    <source>
        <dbReference type="EMBL" id="SGY55723.1"/>
    </source>
</evidence>
<evidence type="ECO:0000256" key="1">
    <source>
        <dbReference type="SAM" id="MobiDB-lite"/>
    </source>
</evidence>
<sequence length="132" mass="14828">MIDRIQQRAIQSLNLCLLSIHLELDKIHLADLPLCARTLIQVCDPEPYPQRPTQRRKLYMIRLLVDGFDMKPTELLHGGGSSSRAKRKGRKSSALARRSTSVFRLAGGIRRRTHLFDGSLDPNATSKPLIGS</sequence>
<feature type="region of interest" description="Disordered" evidence="1">
    <location>
        <begin position="75"/>
        <end position="99"/>
    </location>
</feature>
<name>A0A2X0P1R8_9BASI</name>
<evidence type="ECO:0000313" key="3">
    <source>
        <dbReference type="Proteomes" id="UP000249464"/>
    </source>
</evidence>
<dbReference type="EMBL" id="FQNC01000044">
    <property type="protein sequence ID" value="SGY55723.1"/>
    <property type="molecule type" value="Genomic_DNA"/>
</dbReference>
<proteinExistence type="predicted"/>
<gene>
    <name evidence="2" type="primary">BQ5605_C006g04067</name>
    <name evidence="2" type="ORF">BQ5605_C006G04067</name>
</gene>
<dbReference type="Proteomes" id="UP000249464">
    <property type="component" value="Unassembled WGS sequence"/>
</dbReference>
<dbReference type="AlphaFoldDB" id="A0A2X0P1R8"/>
<protein>
    <submittedName>
        <fullName evidence="2">BQ5605_C006g04067 protein</fullName>
    </submittedName>
</protein>
<reference evidence="2 3" key="1">
    <citation type="submission" date="2016-11" db="EMBL/GenBank/DDBJ databases">
        <authorList>
            <person name="Jaros S."/>
            <person name="Januszkiewicz K."/>
            <person name="Wedrychowicz H."/>
        </authorList>
    </citation>
    <scope>NUCLEOTIDE SEQUENCE [LARGE SCALE GENOMIC DNA]</scope>
</reference>
<accession>A0A2X0P1R8</accession>